<keyword evidence="5" id="KW-1185">Reference proteome</keyword>
<dbReference type="AlphaFoldDB" id="A0A2T9ZBQ4"/>
<evidence type="ECO:0000313" key="4">
    <source>
        <dbReference type="EMBL" id="PVV02018.1"/>
    </source>
</evidence>
<evidence type="ECO:0000256" key="1">
    <source>
        <dbReference type="PROSITE-ProRule" id="PRU00047"/>
    </source>
</evidence>
<dbReference type="Gene3D" id="2.40.70.10">
    <property type="entry name" value="Acid Proteases"/>
    <property type="match status" value="1"/>
</dbReference>
<keyword evidence="1" id="KW-0479">Metal-binding</keyword>
<dbReference type="Proteomes" id="UP000245609">
    <property type="component" value="Unassembled WGS sequence"/>
</dbReference>
<feature type="non-terminal residue" evidence="4">
    <location>
        <position position="1"/>
    </location>
</feature>
<dbReference type="GO" id="GO:0008270">
    <property type="term" value="F:zinc ion binding"/>
    <property type="evidence" value="ECO:0007669"/>
    <property type="project" value="UniProtKB-KW"/>
</dbReference>
<protein>
    <recommendedName>
        <fullName evidence="3">CCHC-type domain-containing protein</fullName>
    </recommendedName>
</protein>
<evidence type="ECO:0000313" key="5">
    <source>
        <dbReference type="Proteomes" id="UP000245609"/>
    </source>
</evidence>
<feature type="region of interest" description="Disordered" evidence="2">
    <location>
        <begin position="579"/>
        <end position="599"/>
    </location>
</feature>
<sequence>INTKMSQQNDLEKKLYNKILLAKAELSKAELICFKLEDKRRLLPFTPENEHLVHKYDAQIKGEKEKIAYIKDHLESLELAYNCYLESSKVEKSFNTPFTTKSKNFIGGSLTPALLGRHNSHKTSDGRTDVPGNLPQFRNGSKSYTDPEHFLIAFRRILVAYGLDPSIHWSRLFPLCTSNIIIRWVERFISTNASWSEMSEQFIAQYGDNFKIQKLTQRLLSAKPYSDEALATFCTRFQLLADDSRVEDDNELVVRYLISVFPEQLQWIIYQAIDNGRISGLTISEVCNYIQSMPINSVNIYENSRFYKYQQNGFTNIKSKKDAYCDFHKQYGHSNNECRAQMLRTKNKNTDTSPLGYKSENNATQYISARKSENNPPVSNYNGLNNIKQQIPNSAETNANFLKTVTCHKCRQIGHYANKCTAPTLGCTTIVRDVKDIVHIMDNTNNVTNKNITQVTTKPKEYTIPVTINNYKTVAFIDTGADRTFISNQLCNQLKVATIDIPGSINTADSKIKIPRVGITEEILIEIGELEIRKSCEIIENEFIAPVIIGRDLIKEMKINVFGIPHCYVATEQNKNNDFQDTLEDSDRSDQGFEKAASNKMLEPEILQTSIIEEPNNRNTQIQTDQVNANNIPQISSDPNETEQSDQSAFQTKLIQDQHALGHFG</sequence>
<dbReference type="PROSITE" id="PS50158">
    <property type="entry name" value="ZF_CCHC"/>
    <property type="match status" value="1"/>
</dbReference>
<evidence type="ECO:0000259" key="3">
    <source>
        <dbReference type="PROSITE" id="PS50158"/>
    </source>
</evidence>
<dbReference type="Pfam" id="PF03732">
    <property type="entry name" value="Retrotrans_gag"/>
    <property type="match status" value="1"/>
</dbReference>
<evidence type="ECO:0000256" key="2">
    <source>
        <dbReference type="SAM" id="MobiDB-lite"/>
    </source>
</evidence>
<dbReference type="SUPFAM" id="SSF50630">
    <property type="entry name" value="Acid proteases"/>
    <property type="match status" value="1"/>
</dbReference>
<dbReference type="InterPro" id="IPR021109">
    <property type="entry name" value="Peptidase_aspartic_dom_sf"/>
</dbReference>
<keyword evidence="1" id="KW-0862">Zinc</keyword>
<keyword evidence="1" id="KW-0863">Zinc-finger</keyword>
<dbReference type="InterPro" id="IPR005162">
    <property type="entry name" value="Retrotrans_gag_dom"/>
</dbReference>
<feature type="domain" description="CCHC-type" evidence="3">
    <location>
        <begin position="407"/>
        <end position="420"/>
    </location>
</feature>
<dbReference type="EMBL" id="MBFS01000653">
    <property type="protein sequence ID" value="PVV02018.1"/>
    <property type="molecule type" value="Genomic_DNA"/>
</dbReference>
<dbReference type="Pfam" id="PF13975">
    <property type="entry name" value="gag-asp_proteas"/>
    <property type="match status" value="1"/>
</dbReference>
<reference evidence="4 5" key="1">
    <citation type="journal article" date="2018" name="MBio">
        <title>Comparative Genomics Reveals the Core Gene Toolbox for the Fungus-Insect Symbiosis.</title>
        <authorList>
            <person name="Wang Y."/>
            <person name="Stata M."/>
            <person name="Wang W."/>
            <person name="Stajich J.E."/>
            <person name="White M.M."/>
            <person name="Moncalvo J.M."/>
        </authorList>
    </citation>
    <scope>NUCLEOTIDE SEQUENCE [LARGE SCALE GENOMIC DNA]</scope>
    <source>
        <strain evidence="4 5">SC-DP-2</strain>
    </source>
</reference>
<gene>
    <name evidence="4" type="ORF">BB560_003539</name>
</gene>
<organism evidence="4 5">
    <name type="scientific">Smittium megazygosporum</name>
    <dbReference type="NCBI Taxonomy" id="133381"/>
    <lineage>
        <taxon>Eukaryota</taxon>
        <taxon>Fungi</taxon>
        <taxon>Fungi incertae sedis</taxon>
        <taxon>Zoopagomycota</taxon>
        <taxon>Kickxellomycotina</taxon>
        <taxon>Harpellomycetes</taxon>
        <taxon>Harpellales</taxon>
        <taxon>Legeriomycetaceae</taxon>
        <taxon>Smittium</taxon>
    </lineage>
</organism>
<dbReference type="InterPro" id="IPR036875">
    <property type="entry name" value="Znf_CCHC_sf"/>
</dbReference>
<dbReference type="GO" id="GO:0003676">
    <property type="term" value="F:nucleic acid binding"/>
    <property type="evidence" value="ECO:0007669"/>
    <property type="project" value="InterPro"/>
</dbReference>
<comment type="caution">
    <text evidence="4">The sequence shown here is derived from an EMBL/GenBank/DDBJ whole genome shotgun (WGS) entry which is preliminary data.</text>
</comment>
<proteinExistence type="predicted"/>
<feature type="region of interest" description="Disordered" evidence="2">
    <location>
        <begin position="631"/>
        <end position="650"/>
    </location>
</feature>
<accession>A0A2T9ZBQ4</accession>
<dbReference type="InterPro" id="IPR001878">
    <property type="entry name" value="Znf_CCHC"/>
</dbReference>
<feature type="non-terminal residue" evidence="4">
    <location>
        <position position="665"/>
    </location>
</feature>
<dbReference type="OrthoDB" id="2289680at2759"/>
<dbReference type="SUPFAM" id="SSF57756">
    <property type="entry name" value="Retrovirus zinc finger-like domains"/>
    <property type="match status" value="1"/>
</dbReference>
<name>A0A2T9ZBQ4_9FUNG</name>
<dbReference type="STRING" id="133381.A0A2T9ZBQ4"/>
<dbReference type="CDD" id="cd00303">
    <property type="entry name" value="retropepsin_like"/>
    <property type="match status" value="1"/>
</dbReference>